<dbReference type="PANTHER" id="PTHR43047:SF64">
    <property type="entry name" value="HISTIDINE KINASE CONTAINING CHEY-HOMOLOGOUS RECEIVER DOMAIN AND PAS DOMAIN-RELATED"/>
    <property type="match status" value="1"/>
</dbReference>
<evidence type="ECO:0000256" key="5">
    <source>
        <dbReference type="PROSITE-ProRule" id="PRU00169"/>
    </source>
</evidence>
<dbReference type="InterPro" id="IPR012334">
    <property type="entry name" value="Pectin_lyas_fold"/>
</dbReference>
<evidence type="ECO:0000259" key="9">
    <source>
        <dbReference type="PROSITE" id="PS50109"/>
    </source>
</evidence>
<feature type="domain" description="Histidine kinase" evidence="9">
    <location>
        <begin position="1297"/>
        <end position="1528"/>
    </location>
</feature>
<keyword evidence="7" id="KW-1133">Transmembrane helix</keyword>
<keyword evidence="7" id="KW-0472">Membrane</keyword>
<dbReference type="Gene3D" id="2.160.20.10">
    <property type="entry name" value="Single-stranded right-handed beta-helix, Pectin lyase-like"/>
    <property type="match status" value="1"/>
</dbReference>
<reference evidence="11" key="1">
    <citation type="submission" date="2021-01" db="EMBL/GenBank/DDBJ databases">
        <authorList>
            <person name="Corre E."/>
            <person name="Pelletier E."/>
            <person name="Niang G."/>
            <person name="Scheremetjew M."/>
            <person name="Finn R."/>
            <person name="Kale V."/>
            <person name="Holt S."/>
            <person name="Cochrane G."/>
            <person name="Meng A."/>
            <person name="Brown T."/>
            <person name="Cohen L."/>
        </authorList>
    </citation>
    <scope>NUCLEOTIDE SEQUENCE</scope>
    <source>
        <strain evidence="11">CCMP645</strain>
    </source>
</reference>
<dbReference type="InterPro" id="IPR036890">
    <property type="entry name" value="HATPase_C_sf"/>
</dbReference>
<dbReference type="EMBL" id="HBIZ01051891">
    <property type="protein sequence ID" value="CAE0780559.1"/>
    <property type="molecule type" value="Transcribed_RNA"/>
</dbReference>
<dbReference type="InterPro" id="IPR005467">
    <property type="entry name" value="His_kinase_dom"/>
</dbReference>
<dbReference type="InterPro" id="IPR011006">
    <property type="entry name" value="CheY-like_superfamily"/>
</dbReference>
<feature type="region of interest" description="Disordered" evidence="6">
    <location>
        <begin position="1236"/>
        <end position="1279"/>
    </location>
</feature>
<dbReference type="InterPro" id="IPR003594">
    <property type="entry name" value="HATPase_dom"/>
</dbReference>
<dbReference type="InterPro" id="IPR011050">
    <property type="entry name" value="Pectin_lyase_fold/virulence"/>
</dbReference>
<evidence type="ECO:0000256" key="3">
    <source>
        <dbReference type="ARBA" id="ARBA00022679"/>
    </source>
</evidence>
<evidence type="ECO:0000313" key="11">
    <source>
        <dbReference type="EMBL" id="CAE0780559.1"/>
    </source>
</evidence>
<comment type="catalytic activity">
    <reaction evidence="1">
        <text>ATP + protein L-histidine = ADP + protein N-phospho-L-histidine.</text>
        <dbReference type="EC" id="2.7.13.3"/>
    </reaction>
</comment>
<evidence type="ECO:0000256" key="8">
    <source>
        <dbReference type="SAM" id="SignalP"/>
    </source>
</evidence>
<dbReference type="Gene3D" id="3.40.50.2300">
    <property type="match status" value="1"/>
</dbReference>
<organism evidence="11">
    <name type="scientific">Chrysotila carterae</name>
    <name type="common">Marine alga</name>
    <name type="synonym">Syracosphaera carterae</name>
    <dbReference type="NCBI Taxonomy" id="13221"/>
    <lineage>
        <taxon>Eukaryota</taxon>
        <taxon>Haptista</taxon>
        <taxon>Haptophyta</taxon>
        <taxon>Prymnesiophyceae</taxon>
        <taxon>Isochrysidales</taxon>
        <taxon>Isochrysidaceae</taxon>
        <taxon>Chrysotila</taxon>
    </lineage>
</organism>
<feature type="chain" id="PRO_5030984546" description="histidine kinase" evidence="8">
    <location>
        <begin position="22"/>
        <end position="1798"/>
    </location>
</feature>
<dbReference type="EC" id="2.7.13.3" evidence="2"/>
<sequence>MAHAPAVQNVVWFAFWTSCCAAVSADAVAMRQSASCHRSCGSFSCEQLLQSGVQCDQIKKLNCDCGDCCMPPPPPCQSWRELQSVAEPKLAVPASTDSMPPAAPPAMQALDDQDEGQLLQEAFLDAAGQGFELELPEDSIFNLDTELVVVGANVTLSSPGRGATLDGSGLTRIFHVHSRGRLLLQNVRLANASATNQSTTPHAPHGGAVLVEGPGSLLSMRDVEIDGATALVPEAAGGGVAAYEGAVLEMVDCKVVDCTCAADGGGIYAQACIRVVIFGCEISRCHAERGGGVLCASCEMVLVDVSVVNCTAFFGGGIMGPTSAALTLNGCTVVNCKATATYGGLGCSQGALSLTHCVILGCEATLSGGVGAFDASITIESCLIEGCTASGAPALLAFLASTFEITASRFHDCHTPRSSVIYVGPQSVLMVANSSIGHCSTGDDPIFIAGICNLTDSQISDITAAGNTGALRLTGPSSTLEMRRSSILRCVAQDGAAGLQISGGRAALYGITVEGCSVNSGGGGITVNSEGFVLISSDGEIRSLVRDCRAQILGGGVFLEAGIMEMSGTDIVECKVTGDRSSFGGGLCAFAGQALLTGVRIQRCSCGASGGGAYLLFPAKLVLRDCTFVACSAEGAGVSSDSSRGYGSGAALAIGSGGVLDMVDSYLIGCTAANRGGGVFVEGSSVVTIRTSVISNCTARFGDMIALTNEVAHSASAITFHTAGLTLDAPCGTSSLLESPRVPMAMPGLILRSSEPDGGCSSEEQPPLERLLEPGTQLATCTDGTDLVPICGPAASCFEVDIRGQATAEYTDPILVPSCECRLPAYPAPDAEDQGLAAFAWTLGCVTPRRATRVSVAEATAESLVLRLRKTMTMAESANRSLVVNVGGTDVAGGTWSVNQSALPPWISLPVTSGNFSEMDDSVIVSLAVSTSGLAEQSEPYATTIALTVLSQQSVTFSVAVLLFVSSVVFAPRSMWGGLSQGELCRPHEQQQPYLARLTSGLSGLLPFTACDKEGLPVSHSLPSSTDSRQFKLISMDAPTNIELLGVRFYSGNFFAEVLPKRPGLFEIKLELSGESVDARMMLTVDCPDDTVIGPDGTCVCDKGYEPSSELGVCQPCPSGRKKDSVSNDQCEVDSLPLVVGLTVGLVMTAIFCVIALVWRWHVSKVRMRMAKLAFEKQNRIERDFMAVTCHEVRNPLNGTAAYLQFAVGLLESASGRWGSESAGLEPIRRLSPEKTMPRRALAVETDSEAEKDCNDVAASKQGSTSRTSAGEDGDDSSEGLSGMVKGALVCTNVALRVLENLTTLERLRQGLLTMNETPSQLQDVLAEVTAVLKPQIRATGAVDLRVRADPLIDTWQFWCDKKILAQVLVNIGQNAVRFTESGFIEIAAEVSEVEETKKRGSGLSSRSSRPARLSLLKADGAKKLKMSDGRLRKLQQPIDEAETASEPCLEDLMFFIVTFIIRDTGPGIPADQQAKVFDRYETKGGTGLGMYLTKLQVKQMGVDVKIRSPWDEETTGAEFSFAVKMRARRLCTSVFSSARNESSCVRSSVDSYDRQDPFPLSSAAATSMPPTPPLLRSAHELLSSVDSQGTPQGKVTPASSQDLSSGVPAPTSKPGQLFMDGLHVLIADDQATNTKMLRRALRSYVNSTWIVTIVETSEEALSRVRQNDAHFDLVILDEHYGAASPMLGSQVAAEMRRDAAAAAAAAGAAAADDEAETVLSPVIISCTGNALQEEDYLLAQGVDAVWNKPFPRFLPLDKQEKFSEMQLALLKVFVKASRRDMITKYGWETFEALATSL</sequence>
<gene>
    <name evidence="11" type="ORF">PCAR00345_LOCUS33198</name>
</gene>
<accession>A0A7S4F969</accession>
<dbReference type="SUPFAM" id="SSF52172">
    <property type="entry name" value="CheY-like"/>
    <property type="match status" value="1"/>
</dbReference>
<evidence type="ECO:0000256" key="4">
    <source>
        <dbReference type="ARBA" id="ARBA00022777"/>
    </source>
</evidence>
<dbReference type="InterPro" id="IPR001789">
    <property type="entry name" value="Sig_transdc_resp-reg_receiver"/>
</dbReference>
<feature type="transmembrane region" description="Helical" evidence="7">
    <location>
        <begin position="1136"/>
        <end position="1159"/>
    </location>
</feature>
<keyword evidence="3" id="KW-0808">Transferase</keyword>
<evidence type="ECO:0000256" key="1">
    <source>
        <dbReference type="ARBA" id="ARBA00000085"/>
    </source>
</evidence>
<dbReference type="SUPFAM" id="SSF51126">
    <property type="entry name" value="Pectin lyase-like"/>
    <property type="match status" value="3"/>
</dbReference>
<dbReference type="SMART" id="SM00387">
    <property type="entry name" value="HATPase_c"/>
    <property type="match status" value="1"/>
</dbReference>
<dbReference type="PROSITE" id="PS50110">
    <property type="entry name" value="RESPONSE_REGULATORY"/>
    <property type="match status" value="1"/>
</dbReference>
<dbReference type="PROSITE" id="PS50109">
    <property type="entry name" value="HIS_KIN"/>
    <property type="match status" value="1"/>
</dbReference>
<evidence type="ECO:0000256" key="6">
    <source>
        <dbReference type="SAM" id="MobiDB-lite"/>
    </source>
</evidence>
<feature type="region of interest" description="Disordered" evidence="6">
    <location>
        <begin position="1586"/>
        <end position="1613"/>
    </location>
</feature>
<proteinExistence type="predicted"/>
<keyword evidence="7" id="KW-0812">Transmembrane</keyword>
<dbReference type="Gene3D" id="3.30.565.10">
    <property type="entry name" value="Histidine kinase-like ATPase, C-terminal domain"/>
    <property type="match status" value="1"/>
</dbReference>
<evidence type="ECO:0000256" key="7">
    <source>
        <dbReference type="SAM" id="Phobius"/>
    </source>
</evidence>
<protein>
    <recommendedName>
        <fullName evidence="2">histidine kinase</fullName>
        <ecNumber evidence="2">2.7.13.3</ecNumber>
    </recommendedName>
</protein>
<feature type="signal peptide" evidence="8">
    <location>
        <begin position="1"/>
        <end position="21"/>
    </location>
</feature>
<keyword evidence="5" id="KW-0597">Phosphoprotein</keyword>
<feature type="modified residue" description="4-aspartylphosphate" evidence="5">
    <location>
        <position position="1678"/>
    </location>
</feature>
<keyword evidence="8" id="KW-0732">Signal</keyword>
<evidence type="ECO:0000259" key="10">
    <source>
        <dbReference type="PROSITE" id="PS50110"/>
    </source>
</evidence>
<evidence type="ECO:0000256" key="2">
    <source>
        <dbReference type="ARBA" id="ARBA00012438"/>
    </source>
</evidence>
<keyword evidence="4" id="KW-0418">Kinase</keyword>
<dbReference type="Pfam" id="PF13229">
    <property type="entry name" value="Beta_helix"/>
    <property type="match status" value="1"/>
</dbReference>
<dbReference type="SUPFAM" id="SSF55874">
    <property type="entry name" value="ATPase domain of HSP90 chaperone/DNA topoisomerase II/histidine kinase"/>
    <property type="match status" value="1"/>
</dbReference>
<dbReference type="InterPro" id="IPR006626">
    <property type="entry name" value="PbH1"/>
</dbReference>
<feature type="domain" description="Response regulatory" evidence="10">
    <location>
        <begin position="1624"/>
        <end position="1764"/>
    </location>
</feature>
<dbReference type="GO" id="GO:0000160">
    <property type="term" value="P:phosphorelay signal transduction system"/>
    <property type="evidence" value="ECO:0007669"/>
    <property type="project" value="InterPro"/>
</dbReference>
<name>A0A7S4F969_CHRCT</name>
<dbReference type="PANTHER" id="PTHR43047">
    <property type="entry name" value="TWO-COMPONENT HISTIDINE PROTEIN KINASE"/>
    <property type="match status" value="1"/>
</dbReference>
<dbReference type="GO" id="GO:0004673">
    <property type="term" value="F:protein histidine kinase activity"/>
    <property type="evidence" value="ECO:0007669"/>
    <property type="project" value="UniProtKB-EC"/>
</dbReference>
<dbReference type="InterPro" id="IPR039448">
    <property type="entry name" value="Beta_helix"/>
</dbReference>
<dbReference type="Pfam" id="PF02518">
    <property type="entry name" value="HATPase_c"/>
    <property type="match status" value="1"/>
</dbReference>
<feature type="compositionally biased region" description="Polar residues" evidence="6">
    <location>
        <begin position="1586"/>
        <end position="1605"/>
    </location>
</feature>
<dbReference type="SMART" id="SM00710">
    <property type="entry name" value="PbH1"/>
    <property type="match status" value="7"/>
</dbReference>